<sequence length="462" mass="51475">MAGARSPDNRFPIDEGPLLPLTAMGRRPRPRPGDPRPVAASGRLLGDEALPLLFSPMLGISRHLLQSGIPRLEDHQPGPRLFCIKQKGNQDQEAGCDEQEIVGKELQAGEPIQRLPITELAPPPLEALHRLNHLSQNLGMSRGLSSSCISGPSSFPRSWAPPRGSSRSGTSPQLDSQRKKRKLYFQYFTFDFFPMAVMKPDLFLKQYHPRHVFVLIQDLYNHRMKGKIEVVVKGRAIDRYTFCGRLIHNGICLEDHEVTTRTIIRVRAGWSPGEFRPFHHDLYYLRHMTFRLSTDFPGPWGTSEEEELVDTPSEDKLLDELLEEELDVAVPEIELELVEATSASRLNEDGAEQGLLYLVGGSNVWGGLGLRHSSNLEISHIISYSDLPGIHHLHFWAENAKGGGILATGPRRSARFKEGYRIGNLFGFPTFILSGDAGHHLAINKGGEAGELRVLTLHLVAG</sequence>
<evidence type="ECO:0000313" key="3">
    <source>
        <dbReference type="Proteomes" id="UP001153076"/>
    </source>
</evidence>
<feature type="region of interest" description="Disordered" evidence="1">
    <location>
        <begin position="1"/>
        <end position="41"/>
    </location>
</feature>
<gene>
    <name evidence="2" type="ORF">Cgig2_013688</name>
</gene>
<accession>A0A9Q1KEB0</accession>
<protein>
    <submittedName>
        <fullName evidence="2">Uncharacterized protein</fullName>
    </submittedName>
</protein>
<evidence type="ECO:0000313" key="2">
    <source>
        <dbReference type="EMBL" id="KAJ8441273.1"/>
    </source>
</evidence>
<evidence type="ECO:0000256" key="1">
    <source>
        <dbReference type="SAM" id="MobiDB-lite"/>
    </source>
</evidence>
<name>A0A9Q1KEB0_9CARY</name>
<dbReference type="Proteomes" id="UP001153076">
    <property type="component" value="Unassembled WGS sequence"/>
</dbReference>
<comment type="caution">
    <text evidence="2">The sequence shown here is derived from an EMBL/GenBank/DDBJ whole genome shotgun (WGS) entry which is preliminary data.</text>
</comment>
<dbReference type="EMBL" id="JAKOGI010000171">
    <property type="protein sequence ID" value="KAJ8441273.1"/>
    <property type="molecule type" value="Genomic_DNA"/>
</dbReference>
<reference evidence="2" key="1">
    <citation type="submission" date="2022-04" db="EMBL/GenBank/DDBJ databases">
        <title>Carnegiea gigantea Genome sequencing and assembly v2.</title>
        <authorList>
            <person name="Copetti D."/>
            <person name="Sanderson M.J."/>
            <person name="Burquez A."/>
            <person name="Wojciechowski M.F."/>
        </authorList>
    </citation>
    <scope>NUCLEOTIDE SEQUENCE</scope>
    <source>
        <strain evidence="2">SGP5-SGP5p</strain>
        <tissue evidence="2">Aerial part</tissue>
    </source>
</reference>
<organism evidence="2 3">
    <name type="scientific">Carnegiea gigantea</name>
    <dbReference type="NCBI Taxonomy" id="171969"/>
    <lineage>
        <taxon>Eukaryota</taxon>
        <taxon>Viridiplantae</taxon>
        <taxon>Streptophyta</taxon>
        <taxon>Embryophyta</taxon>
        <taxon>Tracheophyta</taxon>
        <taxon>Spermatophyta</taxon>
        <taxon>Magnoliopsida</taxon>
        <taxon>eudicotyledons</taxon>
        <taxon>Gunneridae</taxon>
        <taxon>Pentapetalae</taxon>
        <taxon>Caryophyllales</taxon>
        <taxon>Cactineae</taxon>
        <taxon>Cactaceae</taxon>
        <taxon>Cactoideae</taxon>
        <taxon>Echinocereeae</taxon>
        <taxon>Carnegiea</taxon>
    </lineage>
</organism>
<proteinExistence type="predicted"/>
<keyword evidence="3" id="KW-1185">Reference proteome</keyword>
<feature type="compositionally biased region" description="Low complexity" evidence="1">
    <location>
        <begin position="153"/>
        <end position="172"/>
    </location>
</feature>
<dbReference type="AlphaFoldDB" id="A0A9Q1KEB0"/>
<feature type="region of interest" description="Disordered" evidence="1">
    <location>
        <begin position="153"/>
        <end position="177"/>
    </location>
</feature>